<sequence length="96" mass="10656">MKDLGVTVLYNADQTAAVTSHNDADDATKFKLRPPRLDDDCEWVEVEWDRVTPGTIQGGYKRTGLDATDVIGRLEAHGLVDERVGDMSSDVEFDDE</sequence>
<reference evidence="1" key="1">
    <citation type="submission" date="2021-12" db="EMBL/GenBank/DDBJ databases">
        <title>Prjna785345.</title>
        <authorList>
            <person name="Rujirawat T."/>
            <person name="Krajaejun T."/>
        </authorList>
    </citation>
    <scope>NUCLEOTIDE SEQUENCE</scope>
    <source>
        <strain evidence="1">Pi057C3</strain>
    </source>
</reference>
<name>A0AAD5LC19_PYTIN</name>
<evidence type="ECO:0000313" key="2">
    <source>
        <dbReference type="Proteomes" id="UP001209570"/>
    </source>
</evidence>
<accession>A0AAD5LC19</accession>
<comment type="caution">
    <text evidence="1">The sequence shown here is derived from an EMBL/GenBank/DDBJ whole genome shotgun (WGS) entry which is preliminary data.</text>
</comment>
<evidence type="ECO:0000313" key="1">
    <source>
        <dbReference type="EMBL" id="KAJ0393230.1"/>
    </source>
</evidence>
<dbReference type="AlphaFoldDB" id="A0AAD5LC19"/>
<proteinExistence type="predicted"/>
<keyword evidence="2" id="KW-1185">Reference proteome</keyword>
<dbReference type="EMBL" id="JAKCXM010000515">
    <property type="protein sequence ID" value="KAJ0393230.1"/>
    <property type="molecule type" value="Genomic_DNA"/>
</dbReference>
<organism evidence="1 2">
    <name type="scientific">Pythium insidiosum</name>
    <name type="common">Pythiosis disease agent</name>
    <dbReference type="NCBI Taxonomy" id="114742"/>
    <lineage>
        <taxon>Eukaryota</taxon>
        <taxon>Sar</taxon>
        <taxon>Stramenopiles</taxon>
        <taxon>Oomycota</taxon>
        <taxon>Peronosporomycetes</taxon>
        <taxon>Pythiales</taxon>
        <taxon>Pythiaceae</taxon>
        <taxon>Pythium</taxon>
    </lineage>
</organism>
<protein>
    <submittedName>
        <fullName evidence="1">Uncharacterized protein</fullName>
    </submittedName>
</protein>
<gene>
    <name evidence="1" type="ORF">P43SY_009649</name>
</gene>
<dbReference type="Proteomes" id="UP001209570">
    <property type="component" value="Unassembled WGS sequence"/>
</dbReference>